<dbReference type="FunFam" id="3.40.190.10:FF:000210">
    <property type="entry name" value="Glutamate receptor ionotropic, kainate 1"/>
    <property type="match status" value="1"/>
</dbReference>
<dbReference type="OMA" id="VHIYLIR"/>
<keyword evidence="8" id="KW-0325">Glycoprotein</keyword>
<evidence type="ECO:0000256" key="9">
    <source>
        <dbReference type="ARBA" id="ARBA00023286"/>
    </source>
</evidence>
<keyword evidence="3" id="KW-0812">Transmembrane</keyword>
<dbReference type="GO" id="GO:0015276">
    <property type="term" value="F:ligand-gated monoatomic ion channel activity"/>
    <property type="evidence" value="ECO:0007669"/>
    <property type="project" value="InterPro"/>
</dbReference>
<comment type="subcellular location">
    <subcellularLocation>
        <location evidence="1">Membrane</location>
        <topology evidence="1">Multi-pass membrane protein</topology>
    </subcellularLocation>
</comment>
<proteinExistence type="predicted"/>
<evidence type="ECO:0000256" key="1">
    <source>
        <dbReference type="ARBA" id="ARBA00004141"/>
    </source>
</evidence>
<dbReference type="AlphaFoldDB" id="A0A087UD83"/>
<gene>
    <name evidence="12" type="ORF">X975_16186</name>
</gene>
<keyword evidence="10" id="KW-0407">Ion channel</keyword>
<dbReference type="GO" id="GO:0016020">
    <property type="term" value="C:membrane"/>
    <property type="evidence" value="ECO:0007669"/>
    <property type="project" value="UniProtKB-SubCell"/>
</dbReference>
<organism evidence="12 13">
    <name type="scientific">Stegodyphus mimosarum</name>
    <name type="common">African social velvet spider</name>
    <dbReference type="NCBI Taxonomy" id="407821"/>
    <lineage>
        <taxon>Eukaryota</taxon>
        <taxon>Metazoa</taxon>
        <taxon>Ecdysozoa</taxon>
        <taxon>Arthropoda</taxon>
        <taxon>Chelicerata</taxon>
        <taxon>Arachnida</taxon>
        <taxon>Araneae</taxon>
        <taxon>Araneomorphae</taxon>
        <taxon>Entelegynae</taxon>
        <taxon>Eresoidea</taxon>
        <taxon>Eresidae</taxon>
        <taxon>Stegodyphus</taxon>
    </lineage>
</organism>
<dbReference type="EMBL" id="KK119303">
    <property type="protein sequence ID" value="KFM75322.1"/>
    <property type="molecule type" value="Genomic_DNA"/>
</dbReference>
<keyword evidence="6" id="KW-0472">Membrane</keyword>
<protein>
    <submittedName>
        <fullName evidence="12">Glutamate receptor, ionotropic kainate 1</fullName>
    </submittedName>
</protein>
<evidence type="ECO:0000256" key="10">
    <source>
        <dbReference type="ARBA" id="ARBA00023303"/>
    </source>
</evidence>
<accession>A0A087UD83</accession>
<evidence type="ECO:0000256" key="2">
    <source>
        <dbReference type="ARBA" id="ARBA00022448"/>
    </source>
</evidence>
<evidence type="ECO:0000259" key="11">
    <source>
        <dbReference type="SMART" id="SM00918"/>
    </source>
</evidence>
<keyword evidence="4" id="KW-1133">Transmembrane helix</keyword>
<name>A0A087UD83_STEMI</name>
<evidence type="ECO:0000256" key="5">
    <source>
        <dbReference type="ARBA" id="ARBA00023065"/>
    </source>
</evidence>
<keyword evidence="7 12" id="KW-0675">Receptor</keyword>
<dbReference type="OrthoDB" id="6515496at2759"/>
<evidence type="ECO:0000256" key="7">
    <source>
        <dbReference type="ARBA" id="ARBA00023170"/>
    </source>
</evidence>
<dbReference type="Gene3D" id="3.40.190.10">
    <property type="entry name" value="Periplasmic binding protein-like II"/>
    <property type="match status" value="1"/>
</dbReference>
<dbReference type="InterPro" id="IPR019594">
    <property type="entry name" value="Glu/Gly-bd"/>
</dbReference>
<feature type="domain" description="Ionotropic glutamate receptor L-glutamate and glycine-binding" evidence="11">
    <location>
        <begin position="1"/>
        <end position="62"/>
    </location>
</feature>
<evidence type="ECO:0000256" key="6">
    <source>
        <dbReference type="ARBA" id="ARBA00023136"/>
    </source>
</evidence>
<feature type="non-terminal residue" evidence="12">
    <location>
        <position position="98"/>
    </location>
</feature>
<reference evidence="12 13" key="1">
    <citation type="submission" date="2013-11" db="EMBL/GenBank/DDBJ databases">
        <title>Genome sequencing of Stegodyphus mimosarum.</title>
        <authorList>
            <person name="Bechsgaard J."/>
        </authorList>
    </citation>
    <scope>NUCLEOTIDE SEQUENCE [LARGE SCALE GENOMIC DNA]</scope>
</reference>
<dbReference type="Proteomes" id="UP000054359">
    <property type="component" value="Unassembled WGS sequence"/>
</dbReference>
<dbReference type="STRING" id="407821.A0A087UD83"/>
<keyword evidence="13" id="KW-1185">Reference proteome</keyword>
<evidence type="ECO:0000256" key="3">
    <source>
        <dbReference type="ARBA" id="ARBA00022692"/>
    </source>
</evidence>
<dbReference type="SUPFAM" id="SSF53850">
    <property type="entry name" value="Periplasmic binding protein-like II"/>
    <property type="match status" value="1"/>
</dbReference>
<evidence type="ECO:0000256" key="8">
    <source>
        <dbReference type="ARBA" id="ARBA00023180"/>
    </source>
</evidence>
<evidence type="ECO:0000313" key="12">
    <source>
        <dbReference type="EMBL" id="KFM75322.1"/>
    </source>
</evidence>
<evidence type="ECO:0000256" key="4">
    <source>
        <dbReference type="ARBA" id="ARBA00022989"/>
    </source>
</evidence>
<keyword evidence="9" id="KW-1071">Ligand-gated ion channel</keyword>
<keyword evidence="5" id="KW-0406">Ion transport</keyword>
<keyword evidence="2" id="KW-0813">Transport</keyword>
<dbReference type="Pfam" id="PF10613">
    <property type="entry name" value="Lig_chan-Glu_bd"/>
    <property type="match status" value="1"/>
</dbReference>
<sequence>MLKSDRNLTGNERFEGFCIDLLRTISDLLGFNYDLYLVPDNKFGAENTTTGEWSGLVKEIIEKILKLHQAKANSYTSKIITTYLEEMKTVVHIYLIRT</sequence>
<evidence type="ECO:0000313" key="13">
    <source>
        <dbReference type="Proteomes" id="UP000054359"/>
    </source>
</evidence>
<dbReference type="SMART" id="SM00918">
    <property type="entry name" value="Lig_chan-Glu_bd"/>
    <property type="match status" value="1"/>
</dbReference>